<dbReference type="PANTHER" id="PTHR16797:SF4">
    <property type="entry name" value="40-KDA HUNTINGTIN-ASSOCIATED PROTEIN"/>
    <property type="match status" value="1"/>
</dbReference>
<dbReference type="AlphaFoldDB" id="A0A0K8TRC1"/>
<organism evidence="1">
    <name type="scientific">Tabanus bromius</name>
    <name type="common">Band-eyed brown horse fly</name>
    <dbReference type="NCBI Taxonomy" id="304241"/>
    <lineage>
        <taxon>Eukaryota</taxon>
        <taxon>Metazoa</taxon>
        <taxon>Ecdysozoa</taxon>
        <taxon>Arthropoda</taxon>
        <taxon>Hexapoda</taxon>
        <taxon>Insecta</taxon>
        <taxon>Pterygota</taxon>
        <taxon>Neoptera</taxon>
        <taxon>Endopterygota</taxon>
        <taxon>Diptera</taxon>
        <taxon>Brachycera</taxon>
        <taxon>Tabanomorpha</taxon>
        <taxon>Tabanoidea</taxon>
        <taxon>Tabanidae</taxon>
        <taxon>Tabanus</taxon>
    </lineage>
</organism>
<accession>A0A0K8TRC1</accession>
<name>A0A0K8TRC1_TABBR</name>
<dbReference type="EMBL" id="GDAI01000925">
    <property type="protein sequence ID" value="JAI16678.1"/>
    <property type="molecule type" value="mRNA"/>
</dbReference>
<feature type="non-terminal residue" evidence="1">
    <location>
        <position position="299"/>
    </location>
</feature>
<sequence>QFPNNLIQQYLQTSSKLKAFERRVFKRFAPNVAEVSNDFNSLAKKFDDAGLPQYAGMCYLGAAKCEKTLANTATEIDFLLKSARAFVKADKEVEKLGLRSNNHENIEGALKSYTEALSKLENDSAMKAAVIREIRKIKPNYENISAFSSPCHRIYDLEQYACENIQNKDYVSALEKLTEIFDDVTERKTTDLYLEVMNRIEITRLLLLLILKLPPARQSPSHIKLLEKYSNVNDDIFSSDHVANTEMFEIPIEMQINLQDLVLSCNDADSSGVLLAIEEILRLGGLTKEQRILIDELID</sequence>
<dbReference type="InterPro" id="IPR039494">
    <property type="entry name" value="F8A"/>
</dbReference>
<reference evidence="1" key="1">
    <citation type="journal article" date="2015" name="Insect Biochem. Mol. Biol.">
        <title>An insight into the sialome of the horse fly, Tabanus bromius.</title>
        <authorList>
            <person name="Ribeiro J.M."/>
            <person name="Kazimirova M."/>
            <person name="Takac P."/>
            <person name="Andersen J.F."/>
            <person name="Francischetti I.M."/>
        </authorList>
    </citation>
    <scope>NUCLEOTIDE SEQUENCE</scope>
</reference>
<dbReference type="GO" id="GO:0005769">
    <property type="term" value="C:early endosome"/>
    <property type="evidence" value="ECO:0007669"/>
    <property type="project" value="TreeGrafter"/>
</dbReference>
<proteinExistence type="evidence at transcript level"/>
<feature type="non-terminal residue" evidence="1">
    <location>
        <position position="1"/>
    </location>
</feature>
<protein>
    <submittedName>
        <fullName evidence="1">Uncharacterized protein</fullName>
    </submittedName>
</protein>
<dbReference type="PANTHER" id="PTHR16797">
    <property type="entry name" value="FACTOR VIII-ASSOCIATED GENE 1"/>
    <property type="match status" value="1"/>
</dbReference>
<dbReference type="GO" id="GO:0099518">
    <property type="term" value="P:vesicle cytoskeletal trafficking"/>
    <property type="evidence" value="ECO:0007669"/>
    <property type="project" value="TreeGrafter"/>
</dbReference>
<evidence type="ECO:0000313" key="1">
    <source>
        <dbReference type="EMBL" id="JAI16678.1"/>
    </source>
</evidence>